<keyword evidence="2" id="KW-0813">Transport</keyword>
<dbReference type="InterPro" id="IPR050388">
    <property type="entry name" value="ABC_Ni/Peptide_Import"/>
</dbReference>
<keyword evidence="4" id="KW-0547">Nucleotide-binding</keyword>
<dbReference type="GO" id="GO:0016887">
    <property type="term" value="F:ATP hydrolysis activity"/>
    <property type="evidence" value="ECO:0007669"/>
    <property type="project" value="InterPro"/>
</dbReference>
<keyword evidence="3" id="KW-1003">Cell membrane</keyword>
<dbReference type="PROSITE" id="PS00211">
    <property type="entry name" value="ABC_TRANSPORTER_1"/>
    <property type="match status" value="1"/>
</dbReference>
<dbReference type="EMBL" id="UINC01034039">
    <property type="protein sequence ID" value="SVB24248.1"/>
    <property type="molecule type" value="Genomic_DNA"/>
</dbReference>
<dbReference type="Gene3D" id="3.40.50.300">
    <property type="entry name" value="P-loop containing nucleotide triphosphate hydrolases"/>
    <property type="match status" value="1"/>
</dbReference>
<name>A0A382CDM7_9ZZZZ</name>
<evidence type="ECO:0000256" key="5">
    <source>
        <dbReference type="ARBA" id="ARBA00022840"/>
    </source>
</evidence>
<comment type="subcellular location">
    <subcellularLocation>
        <location evidence="1">Membrane</location>
    </subcellularLocation>
</comment>
<proteinExistence type="predicted"/>
<feature type="domain" description="ABC transporter" evidence="7">
    <location>
        <begin position="3"/>
        <end position="200"/>
    </location>
</feature>
<evidence type="ECO:0000256" key="4">
    <source>
        <dbReference type="ARBA" id="ARBA00022741"/>
    </source>
</evidence>
<protein>
    <recommendedName>
        <fullName evidence="7">ABC transporter domain-containing protein</fullName>
    </recommendedName>
</protein>
<organism evidence="8">
    <name type="scientific">marine metagenome</name>
    <dbReference type="NCBI Taxonomy" id="408172"/>
    <lineage>
        <taxon>unclassified sequences</taxon>
        <taxon>metagenomes</taxon>
        <taxon>ecological metagenomes</taxon>
    </lineage>
</organism>
<dbReference type="GO" id="GO:0016020">
    <property type="term" value="C:membrane"/>
    <property type="evidence" value="ECO:0007669"/>
    <property type="project" value="UniProtKB-SubCell"/>
</dbReference>
<reference evidence="8" key="1">
    <citation type="submission" date="2018-05" db="EMBL/GenBank/DDBJ databases">
        <authorList>
            <person name="Lanie J.A."/>
            <person name="Ng W.-L."/>
            <person name="Kazmierczak K.M."/>
            <person name="Andrzejewski T.M."/>
            <person name="Davidsen T.M."/>
            <person name="Wayne K.J."/>
            <person name="Tettelin H."/>
            <person name="Glass J.I."/>
            <person name="Rusch D."/>
            <person name="Podicherti R."/>
            <person name="Tsui H.-C.T."/>
            <person name="Winkler M.E."/>
        </authorList>
    </citation>
    <scope>NUCLEOTIDE SEQUENCE</scope>
</reference>
<evidence type="ECO:0000256" key="3">
    <source>
        <dbReference type="ARBA" id="ARBA00022475"/>
    </source>
</evidence>
<dbReference type="PANTHER" id="PTHR43297">
    <property type="entry name" value="OLIGOPEPTIDE TRANSPORT ATP-BINDING PROTEIN APPD"/>
    <property type="match status" value="1"/>
</dbReference>
<dbReference type="PANTHER" id="PTHR43297:SF2">
    <property type="entry name" value="DIPEPTIDE TRANSPORT ATP-BINDING PROTEIN DPPD"/>
    <property type="match status" value="1"/>
</dbReference>
<dbReference type="InterPro" id="IPR003439">
    <property type="entry name" value="ABC_transporter-like_ATP-bd"/>
</dbReference>
<feature type="non-terminal residue" evidence="8">
    <location>
        <position position="1"/>
    </location>
</feature>
<gene>
    <name evidence="8" type="ORF">METZ01_LOCUS177102</name>
</gene>
<dbReference type="InterPro" id="IPR017871">
    <property type="entry name" value="ABC_transporter-like_CS"/>
</dbReference>
<keyword evidence="6" id="KW-0472">Membrane</keyword>
<dbReference type="InterPro" id="IPR027417">
    <property type="entry name" value="P-loop_NTPase"/>
</dbReference>
<dbReference type="Pfam" id="PF08352">
    <property type="entry name" value="oligo_HPY"/>
    <property type="match status" value="1"/>
</dbReference>
<evidence type="ECO:0000256" key="1">
    <source>
        <dbReference type="ARBA" id="ARBA00004370"/>
    </source>
</evidence>
<sequence length="270" mass="28739">VLAGLLDPTAEMTGRSLSLNGENLLTANRSRWRELRRTQLSMVFQSPIDSWNPTRTMLAQVMGGLKAAGRPDLYPSLVELVRRVGIDEPEQRLGDYAHQLSGGMLQRISIASAVVNGPSLLIADEPTSALDSTVQAEILQILGELRNDANLAMVIISHDLTVVNRVADDVLVMYGGKIVESGPTDLVLGDPVHPYTRGLLDSVPRLTDEPRTSLPSMPTGGIPNQGCPFQPRCLLAVAACETTSPSLEIIGATSVACPPALAIRSSVAAS</sequence>
<evidence type="ECO:0000256" key="6">
    <source>
        <dbReference type="ARBA" id="ARBA00023136"/>
    </source>
</evidence>
<dbReference type="GO" id="GO:0005524">
    <property type="term" value="F:ATP binding"/>
    <property type="evidence" value="ECO:0007669"/>
    <property type="project" value="UniProtKB-KW"/>
</dbReference>
<evidence type="ECO:0000259" key="7">
    <source>
        <dbReference type="PROSITE" id="PS50893"/>
    </source>
</evidence>
<accession>A0A382CDM7</accession>
<dbReference type="Pfam" id="PF00005">
    <property type="entry name" value="ABC_tran"/>
    <property type="match status" value="1"/>
</dbReference>
<dbReference type="GO" id="GO:0015833">
    <property type="term" value="P:peptide transport"/>
    <property type="evidence" value="ECO:0007669"/>
    <property type="project" value="InterPro"/>
</dbReference>
<evidence type="ECO:0000313" key="8">
    <source>
        <dbReference type="EMBL" id="SVB24248.1"/>
    </source>
</evidence>
<dbReference type="InterPro" id="IPR013563">
    <property type="entry name" value="Oligopep_ABC_C"/>
</dbReference>
<dbReference type="PROSITE" id="PS50893">
    <property type="entry name" value="ABC_TRANSPORTER_2"/>
    <property type="match status" value="1"/>
</dbReference>
<evidence type="ECO:0000256" key="2">
    <source>
        <dbReference type="ARBA" id="ARBA00022448"/>
    </source>
</evidence>
<dbReference type="AlphaFoldDB" id="A0A382CDM7"/>
<dbReference type="NCBIfam" id="TIGR01727">
    <property type="entry name" value="oligo_HPY"/>
    <property type="match status" value="1"/>
</dbReference>
<keyword evidence="5" id="KW-0067">ATP-binding</keyword>
<dbReference type="SUPFAM" id="SSF52540">
    <property type="entry name" value="P-loop containing nucleoside triphosphate hydrolases"/>
    <property type="match status" value="1"/>
</dbReference>